<dbReference type="Proteomes" id="UP001470230">
    <property type="component" value="Unassembled WGS sequence"/>
</dbReference>
<sequence>MSSPKASPSKNISDLGINLDEEYDLDEIEEKKQKEIEADVRSITSAAVSPEEAANGSVDSKLLSILTNRSYDAIVKSAQKRATNDYLSNLTPEMNFLLQNHLRIQNEYGTSNDDKKNWRIDTESASDEEIFREINRLKRKLERIQEENDDLQQEAEQAQEKLKLIHSQNEKLERLIPLD</sequence>
<evidence type="ECO:0000256" key="1">
    <source>
        <dbReference type="SAM" id="Coils"/>
    </source>
</evidence>
<name>A0ABR2KU27_9EUKA</name>
<evidence type="ECO:0000313" key="2">
    <source>
        <dbReference type="EMBL" id="KAK8894614.1"/>
    </source>
</evidence>
<reference evidence="2 3" key="1">
    <citation type="submission" date="2024-04" db="EMBL/GenBank/DDBJ databases">
        <title>Tritrichomonas musculus Genome.</title>
        <authorList>
            <person name="Alves-Ferreira E."/>
            <person name="Grigg M."/>
            <person name="Lorenzi H."/>
            <person name="Galac M."/>
        </authorList>
    </citation>
    <scope>NUCLEOTIDE SEQUENCE [LARGE SCALE GENOMIC DNA]</scope>
    <source>
        <strain evidence="2 3">EAF2021</strain>
    </source>
</reference>
<gene>
    <name evidence="2" type="ORF">M9Y10_023051</name>
</gene>
<organism evidence="2 3">
    <name type="scientific">Tritrichomonas musculus</name>
    <dbReference type="NCBI Taxonomy" id="1915356"/>
    <lineage>
        <taxon>Eukaryota</taxon>
        <taxon>Metamonada</taxon>
        <taxon>Parabasalia</taxon>
        <taxon>Tritrichomonadida</taxon>
        <taxon>Tritrichomonadidae</taxon>
        <taxon>Tritrichomonas</taxon>
    </lineage>
</organism>
<protein>
    <submittedName>
        <fullName evidence="2">Uncharacterized protein</fullName>
    </submittedName>
</protein>
<keyword evidence="1" id="KW-0175">Coiled coil</keyword>
<accession>A0ABR2KU27</accession>
<comment type="caution">
    <text evidence="2">The sequence shown here is derived from an EMBL/GenBank/DDBJ whole genome shotgun (WGS) entry which is preliminary data.</text>
</comment>
<proteinExistence type="predicted"/>
<evidence type="ECO:0000313" key="3">
    <source>
        <dbReference type="Proteomes" id="UP001470230"/>
    </source>
</evidence>
<dbReference type="EMBL" id="JAPFFF010000003">
    <property type="protein sequence ID" value="KAK8894614.1"/>
    <property type="molecule type" value="Genomic_DNA"/>
</dbReference>
<keyword evidence="3" id="KW-1185">Reference proteome</keyword>
<feature type="coiled-coil region" evidence="1">
    <location>
        <begin position="127"/>
        <end position="175"/>
    </location>
</feature>